<evidence type="ECO:0000259" key="2">
    <source>
        <dbReference type="Pfam" id="PF03819"/>
    </source>
</evidence>
<dbReference type="Proteomes" id="UP001321047">
    <property type="component" value="Unassembled WGS sequence"/>
</dbReference>
<sequence length="107" mass="11937">MDDQQRVAAFLETYDLHTDPAYRTLDLVSEVGEVTKEINGSTDYGSDPDEVTIARDELGDVYFALLSLCTELNVDASSVLEESLSKYERRLERKDTPGSEESNPDQG</sequence>
<feature type="region of interest" description="Disordered" evidence="1">
    <location>
        <begin position="87"/>
        <end position="107"/>
    </location>
</feature>
<dbReference type="CDD" id="cd11523">
    <property type="entry name" value="NTP-PPase"/>
    <property type="match status" value="1"/>
</dbReference>
<accession>A0AAP2ZBI0</accession>
<dbReference type="InterPro" id="IPR004518">
    <property type="entry name" value="MazG-like_dom"/>
</dbReference>
<name>A0AAP2ZBI0_9EURY</name>
<dbReference type="RefSeq" id="WP_342810478.1">
    <property type="nucleotide sequence ID" value="NZ_JAOPJZ010000031.1"/>
</dbReference>
<dbReference type="SUPFAM" id="SSF101386">
    <property type="entry name" value="all-alpha NTP pyrophosphatases"/>
    <property type="match status" value="1"/>
</dbReference>
<comment type="caution">
    <text evidence="3">The sequence shown here is derived from an EMBL/GenBank/DDBJ whole genome shotgun (WGS) entry which is preliminary data.</text>
</comment>
<dbReference type="Gene3D" id="1.10.287.1080">
    <property type="entry name" value="MazG-like"/>
    <property type="match status" value="1"/>
</dbReference>
<evidence type="ECO:0000313" key="3">
    <source>
        <dbReference type="EMBL" id="MCU4754177.1"/>
    </source>
</evidence>
<organism evidence="3 4">
    <name type="scientific">Natronosalvus hydrolyticus</name>
    <dbReference type="NCBI Taxonomy" id="2979988"/>
    <lineage>
        <taxon>Archaea</taxon>
        <taxon>Methanobacteriati</taxon>
        <taxon>Methanobacteriota</taxon>
        <taxon>Stenosarchaea group</taxon>
        <taxon>Halobacteria</taxon>
        <taxon>Halobacteriales</taxon>
        <taxon>Natrialbaceae</taxon>
        <taxon>Natronosalvus</taxon>
    </lineage>
</organism>
<gene>
    <name evidence="3" type="ORF">OB919_19700</name>
</gene>
<dbReference type="EMBL" id="JAOPJZ010000031">
    <property type="protein sequence ID" value="MCU4754177.1"/>
    <property type="molecule type" value="Genomic_DNA"/>
</dbReference>
<evidence type="ECO:0000313" key="4">
    <source>
        <dbReference type="Proteomes" id="UP001321047"/>
    </source>
</evidence>
<reference evidence="3 4" key="1">
    <citation type="submission" date="2022-09" db="EMBL/GenBank/DDBJ databases">
        <title>Enrichment on poylsaccharides allowed isolation of novel metabolic and taxonomic groups of Haloarchaea.</title>
        <authorList>
            <person name="Sorokin D.Y."/>
            <person name="Elcheninov A.G."/>
            <person name="Khizhniak T.V."/>
            <person name="Kolganova T.V."/>
            <person name="Kublanov I.V."/>
        </authorList>
    </citation>
    <scope>NUCLEOTIDE SEQUENCE [LARGE SCALE GENOMIC DNA]</scope>
    <source>
        <strain evidence="3 4">AArc-curdl1</strain>
    </source>
</reference>
<protein>
    <submittedName>
        <fullName evidence="3">MazG-like family protein</fullName>
    </submittedName>
</protein>
<keyword evidence="4" id="KW-1185">Reference proteome</keyword>
<proteinExistence type="predicted"/>
<dbReference type="AlphaFoldDB" id="A0AAP2ZBI0"/>
<feature type="compositionally biased region" description="Basic and acidic residues" evidence="1">
    <location>
        <begin position="87"/>
        <end position="97"/>
    </location>
</feature>
<feature type="domain" description="NTP pyrophosphohydrolase MazG-like" evidence="2">
    <location>
        <begin position="26"/>
        <end position="90"/>
    </location>
</feature>
<evidence type="ECO:0000256" key="1">
    <source>
        <dbReference type="SAM" id="MobiDB-lite"/>
    </source>
</evidence>
<dbReference type="Pfam" id="PF03819">
    <property type="entry name" value="MazG"/>
    <property type="match status" value="1"/>
</dbReference>